<feature type="transmembrane region" description="Helical" evidence="3">
    <location>
        <begin position="43"/>
        <end position="61"/>
    </location>
</feature>
<dbReference type="InterPro" id="IPR036086">
    <property type="entry name" value="ParB/Sulfiredoxin_sf"/>
</dbReference>
<dbReference type="SUPFAM" id="SSF51294">
    <property type="entry name" value="Hedgehog/intein (Hint) domain"/>
    <property type="match status" value="1"/>
</dbReference>
<dbReference type="InterPro" id="IPR050708">
    <property type="entry name" value="T6SS_VgrG/RHS"/>
</dbReference>
<dbReference type="CDD" id="cd00081">
    <property type="entry name" value="Hint"/>
    <property type="match status" value="1"/>
</dbReference>
<sequence>MRRPTRTKVSSRTAGKAQENTGIPATAGLVKDNSSNGSIMKGLQFALAVGIWLAVSSLAWATPGVIRMEEQPYHTGAFRLQEMDLWVQAKGVPVRQTRVYTPEAGWIWNARWQDLTFQSKGAESEIDETGPHYDKWAAISRQDATFPRVTGQPRFGYRGTYLEATTDGFTWHNRQGDWIDYDTNGHVQRYGDAENNYYVLGRDAHGRIATVSDKQDRTLMTLGYVGDSARVATVTDYSGREVTYHYTGERLTGVTDVLGYDWTYEYDDKGRLYRRIDPKLQATTYNYSEDRVVEIVHPDGASTVYNYGYVEENGSEYYDFTVKGEDGSVTEQKTWNGDPQGLYLQAQIGAAAGSQPLPATEEKKVSSMSIDGELYNTVYYNWKELIRREVDESGRTTITHEDRWGNPLKTEYADGAITTRQFSSQYDYLTQLTNPAGTTFQFAYDDAGRLIDSDQAIGTAVERHIDYTHTEDSTTVRVSGPGGQSIERASYFDDRGNRIRWVDGEGYETTYTYDVMGNVLTMTTPRDTLYTYTYDAAGNLLTETDPLGRVTRYSYDKVGNRISEVAPNDSKTTYGHDARDQWTQVEDALGQQAQRHYDASRRELTGTSAGTEKIRERYNALGQPLETVDGAGNRIAYTYDKLVLQKATFPTFTQSYEYNNQQLVSAITTQFDGTSSTQRFEYDILGQLVRKISADNRSVEYRYDELGRVTQLIDAAGGITRFTWDYANNLVQVQDPENRAVRMEYDNNGFLTAEIYSADGVEQRREYAYDGNGNLKETVSPDGQKRVYTYDDADQLTAVEVYAAPGDTTPAKTVAFTYNDLGLVAGYDDGETAATYTYTELGQLASVTTDYGPFTKTFSYGYNADGVLTSYTTPEGVTYQYGYNAAGQPASVTIPDVGAIGIGDYQWTQPQTITLPGGSRIERRYNGVMHMTSNTLQDPAQTALMEVAYGYDLVGNITSQQTDHGDYQYTYDTLNRLTGADYPQRRDETFDYDASGNRTGHTEGTDGTTTLIYNDGNQLTRQGDTYYQYDANGNLRSQGSDPTGQSPDRVYVYNADERLVRVEDGAGGVIAKYGYNPLGHRIWKDVGGVRTYFLYTMNGLSAEYRADGSLIREYQYLPGSSWMTDPLFMRQGGNTYYYQTDHLGRPLTLIQGNGAVVWKARYDAFGQAYPEVETVTNNLRLSGQYYDAETGLHHNYMRDYDPALGRYIQADPLGLGGGLNRYAYARLSPLMAIDPYGLQGRRFSDMVFDLIAPKDEHGNPIPLPQGFVDGVVGTVDGVTGIIPDWVPGIGGGTRGVRERLGINGGVDYCSGIYRFTHGVGEIFTPGIGVGGLLLKGLPKLGWLLKAKRSARAEQRALKEQAAAKRASSPCKCFVAGTLVQTAEGAKPIEEVKVGDQVWAKQDVTGDVALKPVVALVENPPNTVLRLTLADDDDTETVVRVTPNHPFWLAGRSWTRVENLKPGDQVETRGGGSLRVVSLEQEEKASPTYNFSVADYHSYFVGEAAVWVHNTCPDNDSANPKELIGRQTPAEMSESRVNSYRKKYRKAGEYNQEPIDVADVGGGKKIILDGHHRAQAAAREKINEVPIRIHKASEAEAEQLLREAAEAMLYE</sequence>
<dbReference type="SMART" id="SM00306">
    <property type="entry name" value="HintN"/>
    <property type="match status" value="1"/>
</dbReference>
<reference evidence="5 6" key="1">
    <citation type="submission" date="2019-02" db="EMBL/GenBank/DDBJ databases">
        <title>Marinobacter halodurans sp. nov., a marine bacterium isolated from sea tidal flat.</title>
        <authorList>
            <person name="Yoo Y."/>
            <person name="Lee D.W."/>
            <person name="Kim B.S."/>
            <person name="Kim J.-J."/>
        </authorList>
    </citation>
    <scope>NUCLEOTIDE SEQUENCE [LARGE SCALE GENOMIC DNA]</scope>
    <source>
        <strain evidence="5 6">YJ-S3-2</strain>
    </source>
</reference>
<dbReference type="CDD" id="cd16387">
    <property type="entry name" value="ParB_N_Srx"/>
    <property type="match status" value="1"/>
</dbReference>
<dbReference type="Pfam" id="PF25023">
    <property type="entry name" value="TEN_YD-shell"/>
    <property type="match status" value="2"/>
</dbReference>
<dbReference type="PRINTS" id="PR00394">
    <property type="entry name" value="RHSPROTEIN"/>
</dbReference>
<keyword evidence="3" id="KW-0472">Membrane</keyword>
<name>A0ABY1ZKM3_9GAMM</name>
<evidence type="ECO:0000313" key="5">
    <source>
        <dbReference type="EMBL" id="TBW56062.1"/>
    </source>
</evidence>
<dbReference type="InterPro" id="IPR003587">
    <property type="entry name" value="Hint_dom_N"/>
</dbReference>
<proteinExistence type="predicted"/>
<keyword evidence="3" id="KW-1133">Transmembrane helix</keyword>
<dbReference type="SUPFAM" id="SSF110849">
    <property type="entry name" value="ParB/Sulfiredoxin"/>
    <property type="match status" value="1"/>
</dbReference>
<evidence type="ECO:0000256" key="1">
    <source>
        <dbReference type="ARBA" id="ARBA00022737"/>
    </source>
</evidence>
<evidence type="ECO:0000259" key="4">
    <source>
        <dbReference type="SMART" id="SM00306"/>
    </source>
</evidence>
<dbReference type="EMBL" id="SJDL01000013">
    <property type="protein sequence ID" value="TBW56062.1"/>
    <property type="molecule type" value="Genomic_DNA"/>
</dbReference>
<dbReference type="Gene3D" id="3.90.1530.10">
    <property type="entry name" value="Conserved hypothetical protein from pyrococcus furiosus pfu- 392566-001, ParB domain"/>
    <property type="match status" value="1"/>
</dbReference>
<dbReference type="Gene3D" id="2.180.10.10">
    <property type="entry name" value="RHS repeat-associated core"/>
    <property type="match status" value="5"/>
</dbReference>
<dbReference type="Gene3D" id="2.170.16.10">
    <property type="entry name" value="Hedgehog/Intein (Hint) domain"/>
    <property type="match status" value="1"/>
</dbReference>
<dbReference type="InterPro" id="IPR036844">
    <property type="entry name" value="Hint_dom_sf"/>
</dbReference>
<dbReference type="Proteomes" id="UP000313645">
    <property type="component" value="Unassembled WGS sequence"/>
</dbReference>
<dbReference type="InterPro" id="IPR006530">
    <property type="entry name" value="YD"/>
</dbReference>
<dbReference type="PANTHER" id="PTHR32305">
    <property type="match status" value="1"/>
</dbReference>
<feature type="domain" description="Hint" evidence="4">
    <location>
        <begin position="1370"/>
        <end position="1469"/>
    </location>
</feature>
<feature type="compositionally biased region" description="Polar residues" evidence="2">
    <location>
        <begin position="7"/>
        <end position="21"/>
    </location>
</feature>
<dbReference type="NCBIfam" id="TIGR01643">
    <property type="entry name" value="YD_repeat_2x"/>
    <property type="match status" value="7"/>
</dbReference>
<keyword evidence="1" id="KW-0677">Repeat</keyword>
<dbReference type="NCBIfam" id="TIGR03696">
    <property type="entry name" value="Rhs_assc_core"/>
    <property type="match status" value="1"/>
</dbReference>
<dbReference type="PANTHER" id="PTHR32305:SF15">
    <property type="entry name" value="PROTEIN RHSA-RELATED"/>
    <property type="match status" value="1"/>
</dbReference>
<dbReference type="Pfam" id="PF07591">
    <property type="entry name" value="PT-HINT"/>
    <property type="match status" value="1"/>
</dbReference>
<dbReference type="InterPro" id="IPR031325">
    <property type="entry name" value="RHS_repeat"/>
</dbReference>
<keyword evidence="6" id="KW-1185">Reference proteome</keyword>
<dbReference type="InterPro" id="IPR022385">
    <property type="entry name" value="Rhs_assc_core"/>
</dbReference>
<evidence type="ECO:0000256" key="2">
    <source>
        <dbReference type="SAM" id="MobiDB-lite"/>
    </source>
</evidence>
<feature type="region of interest" description="Disordered" evidence="2">
    <location>
        <begin position="989"/>
        <end position="1010"/>
    </location>
</feature>
<evidence type="ECO:0000256" key="3">
    <source>
        <dbReference type="SAM" id="Phobius"/>
    </source>
</evidence>
<protein>
    <recommendedName>
        <fullName evidence="4">Hint domain-containing protein</fullName>
    </recommendedName>
</protein>
<gene>
    <name evidence="5" type="ORF">EZI54_10500</name>
</gene>
<feature type="region of interest" description="Disordered" evidence="2">
    <location>
        <begin position="1"/>
        <end position="21"/>
    </location>
</feature>
<accession>A0ABY1ZKM3</accession>
<comment type="caution">
    <text evidence="5">The sequence shown here is derived from an EMBL/GenBank/DDBJ whole genome shotgun (WGS) entry which is preliminary data.</text>
</comment>
<dbReference type="InterPro" id="IPR056823">
    <property type="entry name" value="TEN-like_YD-shell"/>
</dbReference>
<organism evidence="5 6">
    <name type="scientific">Marinobacter halodurans</name>
    <dbReference type="NCBI Taxonomy" id="2528979"/>
    <lineage>
        <taxon>Bacteria</taxon>
        <taxon>Pseudomonadati</taxon>
        <taxon>Pseudomonadota</taxon>
        <taxon>Gammaproteobacteria</taxon>
        <taxon>Pseudomonadales</taxon>
        <taxon>Marinobacteraceae</taxon>
        <taxon>Marinobacter</taxon>
    </lineage>
</organism>
<keyword evidence="3" id="KW-0812">Transmembrane</keyword>
<evidence type="ECO:0000313" key="6">
    <source>
        <dbReference type="Proteomes" id="UP000313645"/>
    </source>
</evidence>
<dbReference type="Pfam" id="PF05593">
    <property type="entry name" value="RHS_repeat"/>
    <property type="match status" value="3"/>
</dbReference>